<feature type="transmembrane region" description="Helical" evidence="7">
    <location>
        <begin position="89"/>
        <end position="112"/>
    </location>
</feature>
<keyword evidence="6 7" id="KW-0472">Membrane</keyword>
<evidence type="ECO:0000256" key="4">
    <source>
        <dbReference type="ARBA" id="ARBA00022692"/>
    </source>
</evidence>
<evidence type="ECO:0000256" key="1">
    <source>
        <dbReference type="ARBA" id="ARBA00004128"/>
    </source>
</evidence>
<keyword evidence="3" id="KW-0926">Vacuole</keyword>
<gene>
    <name evidence="9" type="ORF">K2173_001307</name>
</gene>
<feature type="transmembrane region" description="Helical" evidence="7">
    <location>
        <begin position="245"/>
        <end position="266"/>
    </location>
</feature>
<evidence type="ECO:0000256" key="5">
    <source>
        <dbReference type="ARBA" id="ARBA00022989"/>
    </source>
</evidence>
<dbReference type="AlphaFoldDB" id="A0AAV8T4E7"/>
<name>A0AAV8T4E7_9ROSI</name>
<protein>
    <recommendedName>
        <fullName evidence="8">THH1/TOM1/TOM3 domain-containing protein</fullName>
    </recommendedName>
</protein>
<dbReference type="PANTHER" id="PTHR31142:SF4">
    <property type="entry name" value="OS01G0751300 PROTEIN"/>
    <property type="match status" value="1"/>
</dbReference>
<feature type="transmembrane region" description="Helical" evidence="7">
    <location>
        <begin position="20"/>
        <end position="42"/>
    </location>
</feature>
<dbReference type="EMBL" id="JAIWQS010000006">
    <property type="protein sequence ID" value="KAJ8761251.1"/>
    <property type="molecule type" value="Genomic_DNA"/>
</dbReference>
<evidence type="ECO:0000256" key="6">
    <source>
        <dbReference type="ARBA" id="ARBA00023136"/>
    </source>
</evidence>
<feature type="transmembrane region" description="Helical" evidence="7">
    <location>
        <begin position="286"/>
        <end position="306"/>
    </location>
</feature>
<dbReference type="Pfam" id="PF06454">
    <property type="entry name" value="THH1_TOM1-3_dom"/>
    <property type="match status" value="2"/>
</dbReference>
<evidence type="ECO:0000259" key="8">
    <source>
        <dbReference type="Pfam" id="PF06454"/>
    </source>
</evidence>
<dbReference type="GO" id="GO:0005774">
    <property type="term" value="C:vacuolar membrane"/>
    <property type="evidence" value="ECO:0007669"/>
    <property type="project" value="UniProtKB-SubCell"/>
</dbReference>
<dbReference type="PANTHER" id="PTHR31142">
    <property type="entry name" value="TOBAMOVIRUS MULTIPLICATION PROTEIN 1-LIKE ISOFORM X1"/>
    <property type="match status" value="1"/>
</dbReference>
<comment type="similarity">
    <text evidence="2">Belongs to the plant tobamovirus multiplication TOM1 protein family.</text>
</comment>
<sequence>MFFLGKGSCCFPSEVVGVNVGLAFLDGTVALFAFIQLIRINSRNAQLGWTRQKVLHLLIGCSNIGYFAYFVLTLAASCERWLCWSHSCGFILMAFPKILSFAAFLLILSFWIDLFHQDDDEDYEDEDFSFQETLLDRALNEPNSTHEDSHRICLPLRSIHVESRQKLVILVTLLMLVLMVAFSVLIWIAIGNNSVNSSLLATVYVDIFATAMLLLGLSLACYGLILWLKIRRVRSEITSSDMWKVAGLALVSVICFSSSAFVAYFTKIPVLYYCQQLDKTGLYTCFLLILYYFIGSSVPSAFVLWITRELPLPAVNEEIPQGWTSVSSTAISIYKLPYRMKHSGFSLHMLSTKKQFVPEDVD</sequence>
<keyword evidence="10" id="KW-1185">Reference proteome</keyword>
<dbReference type="InterPro" id="IPR009457">
    <property type="entry name" value="THH1/TOM1/TOM3_dom"/>
</dbReference>
<dbReference type="InterPro" id="IPR040226">
    <property type="entry name" value="THH1/TOM1/TOM3"/>
</dbReference>
<keyword evidence="5 7" id="KW-1133">Transmembrane helix</keyword>
<evidence type="ECO:0000256" key="2">
    <source>
        <dbReference type="ARBA" id="ARBA00006779"/>
    </source>
</evidence>
<keyword evidence="4 7" id="KW-0812">Transmembrane</keyword>
<evidence type="ECO:0000256" key="7">
    <source>
        <dbReference type="SAM" id="Phobius"/>
    </source>
</evidence>
<comment type="caution">
    <text evidence="9">The sequence shown here is derived from an EMBL/GenBank/DDBJ whole genome shotgun (WGS) entry which is preliminary data.</text>
</comment>
<organism evidence="9 10">
    <name type="scientific">Erythroxylum novogranatense</name>
    <dbReference type="NCBI Taxonomy" id="1862640"/>
    <lineage>
        <taxon>Eukaryota</taxon>
        <taxon>Viridiplantae</taxon>
        <taxon>Streptophyta</taxon>
        <taxon>Embryophyta</taxon>
        <taxon>Tracheophyta</taxon>
        <taxon>Spermatophyta</taxon>
        <taxon>Magnoliopsida</taxon>
        <taxon>eudicotyledons</taxon>
        <taxon>Gunneridae</taxon>
        <taxon>Pentapetalae</taxon>
        <taxon>rosids</taxon>
        <taxon>fabids</taxon>
        <taxon>Malpighiales</taxon>
        <taxon>Erythroxylaceae</taxon>
        <taxon>Erythroxylum</taxon>
    </lineage>
</organism>
<feature type="transmembrane region" description="Helical" evidence="7">
    <location>
        <begin position="202"/>
        <end position="225"/>
    </location>
</feature>
<proteinExistence type="inferred from homology"/>
<feature type="transmembrane region" description="Helical" evidence="7">
    <location>
        <begin position="167"/>
        <end position="190"/>
    </location>
</feature>
<evidence type="ECO:0000313" key="10">
    <source>
        <dbReference type="Proteomes" id="UP001159364"/>
    </source>
</evidence>
<feature type="domain" description="THH1/TOM1/TOM3" evidence="8">
    <location>
        <begin position="18"/>
        <end position="118"/>
    </location>
</feature>
<feature type="transmembrane region" description="Helical" evidence="7">
    <location>
        <begin position="54"/>
        <end position="77"/>
    </location>
</feature>
<feature type="domain" description="THH1/TOM1/TOM3" evidence="8">
    <location>
        <begin position="176"/>
        <end position="313"/>
    </location>
</feature>
<evidence type="ECO:0000313" key="9">
    <source>
        <dbReference type="EMBL" id="KAJ8761251.1"/>
    </source>
</evidence>
<evidence type="ECO:0000256" key="3">
    <source>
        <dbReference type="ARBA" id="ARBA00022554"/>
    </source>
</evidence>
<dbReference type="Proteomes" id="UP001159364">
    <property type="component" value="Linkage Group LG06"/>
</dbReference>
<accession>A0AAV8T4E7</accession>
<reference evidence="9 10" key="1">
    <citation type="submission" date="2021-09" db="EMBL/GenBank/DDBJ databases">
        <title>Genomic insights and catalytic innovation underlie evolution of tropane alkaloids biosynthesis.</title>
        <authorList>
            <person name="Wang Y.-J."/>
            <person name="Tian T."/>
            <person name="Huang J.-P."/>
            <person name="Huang S.-X."/>
        </authorList>
    </citation>
    <scope>NUCLEOTIDE SEQUENCE [LARGE SCALE GENOMIC DNA]</scope>
    <source>
        <strain evidence="9">KIB-2018</strain>
        <tissue evidence="9">Leaf</tissue>
    </source>
</reference>
<comment type="subcellular location">
    <subcellularLocation>
        <location evidence="1">Vacuole membrane</location>
        <topology evidence="1">Multi-pass membrane protein</topology>
    </subcellularLocation>
</comment>